<keyword evidence="1" id="KW-0732">Signal</keyword>
<evidence type="ECO:0000313" key="2">
    <source>
        <dbReference type="EMBL" id="ABF40162.1"/>
    </source>
</evidence>
<dbReference type="Proteomes" id="UP000002432">
    <property type="component" value="Chromosome"/>
</dbReference>
<evidence type="ECO:0008006" key="4">
    <source>
        <dbReference type="Google" id="ProtNLM"/>
    </source>
</evidence>
<proteinExistence type="predicted"/>
<accession>Q1ISI8</accession>
<keyword evidence="3" id="KW-1185">Reference proteome</keyword>
<dbReference type="AlphaFoldDB" id="Q1ISI8"/>
<dbReference type="EMBL" id="CP000360">
    <property type="protein sequence ID" value="ABF40162.1"/>
    <property type="molecule type" value="Genomic_DNA"/>
</dbReference>
<dbReference type="RefSeq" id="WP_011521964.1">
    <property type="nucleotide sequence ID" value="NC_008009.1"/>
</dbReference>
<protein>
    <recommendedName>
        <fullName evidence="4">Lipoprotein</fullName>
    </recommendedName>
</protein>
<reference evidence="2 3" key="1">
    <citation type="journal article" date="2009" name="Appl. Environ. Microbiol.">
        <title>Three genomes from the phylum Acidobacteria provide insight into the lifestyles of these microorganisms in soils.</title>
        <authorList>
            <person name="Ward N.L."/>
            <person name="Challacombe J.F."/>
            <person name="Janssen P.H."/>
            <person name="Henrissat B."/>
            <person name="Coutinho P.M."/>
            <person name="Wu M."/>
            <person name="Xie G."/>
            <person name="Haft D.H."/>
            <person name="Sait M."/>
            <person name="Badger J."/>
            <person name="Barabote R.D."/>
            <person name="Bradley B."/>
            <person name="Brettin T.S."/>
            <person name="Brinkac L.M."/>
            <person name="Bruce D."/>
            <person name="Creasy T."/>
            <person name="Daugherty S.C."/>
            <person name="Davidsen T.M."/>
            <person name="DeBoy R.T."/>
            <person name="Detter J.C."/>
            <person name="Dodson R.J."/>
            <person name="Durkin A.S."/>
            <person name="Ganapathy A."/>
            <person name="Gwinn-Giglio M."/>
            <person name="Han C.S."/>
            <person name="Khouri H."/>
            <person name="Kiss H."/>
            <person name="Kothari S.P."/>
            <person name="Madupu R."/>
            <person name="Nelson K.E."/>
            <person name="Nelson W.C."/>
            <person name="Paulsen I."/>
            <person name="Penn K."/>
            <person name="Ren Q."/>
            <person name="Rosovitz M.J."/>
            <person name="Selengut J.D."/>
            <person name="Shrivastava S."/>
            <person name="Sullivan S.A."/>
            <person name="Tapia R."/>
            <person name="Thompson L.S."/>
            <person name="Watkins K.L."/>
            <person name="Yang Q."/>
            <person name="Yu C."/>
            <person name="Zafar N."/>
            <person name="Zhou L."/>
            <person name="Kuske C.R."/>
        </authorList>
    </citation>
    <scope>NUCLEOTIDE SEQUENCE [LARGE SCALE GENOMIC DNA]</scope>
    <source>
        <strain evidence="2 3">Ellin345</strain>
    </source>
</reference>
<organism evidence="2 3">
    <name type="scientific">Koribacter versatilis (strain Ellin345)</name>
    <dbReference type="NCBI Taxonomy" id="204669"/>
    <lineage>
        <taxon>Bacteria</taxon>
        <taxon>Pseudomonadati</taxon>
        <taxon>Acidobacteriota</taxon>
        <taxon>Terriglobia</taxon>
        <taxon>Terriglobales</taxon>
        <taxon>Candidatus Korobacteraceae</taxon>
        <taxon>Candidatus Korobacter</taxon>
    </lineage>
</organism>
<feature type="chain" id="PRO_5004191933" description="Lipoprotein" evidence="1">
    <location>
        <begin position="23"/>
        <end position="179"/>
    </location>
</feature>
<evidence type="ECO:0000313" key="3">
    <source>
        <dbReference type="Proteomes" id="UP000002432"/>
    </source>
</evidence>
<name>Q1ISI8_KORVE</name>
<dbReference type="HOGENOM" id="CLU_1501618_0_0_0"/>
<dbReference type="EnsemblBacteria" id="ABF40162">
    <property type="protein sequence ID" value="ABF40162"/>
    <property type="gene ID" value="Acid345_1159"/>
</dbReference>
<sequence length="179" mass="20695">MRKTIVIAVAVVLLSLSLACSKKPVNPDEPEPQKPEPTPLFKPAMSYWSFDKTKQTLGYTNWEIVEDRRPLVSDRRPPFRLVVIKVPNFKDGGYTGDLVLWFYNDRLMKTQFYVQNLKEYLPHAEGDQGMMMSNEGSTFISPHTRVWAGKDADGKTYLGMQDEILKNKMDDWVLRYSNQ</sequence>
<dbReference type="PROSITE" id="PS51257">
    <property type="entry name" value="PROKAR_LIPOPROTEIN"/>
    <property type="match status" value="1"/>
</dbReference>
<dbReference type="eggNOG" id="ENOG502ZTPS">
    <property type="taxonomic scope" value="Bacteria"/>
</dbReference>
<feature type="signal peptide" evidence="1">
    <location>
        <begin position="1"/>
        <end position="22"/>
    </location>
</feature>
<evidence type="ECO:0000256" key="1">
    <source>
        <dbReference type="SAM" id="SignalP"/>
    </source>
</evidence>
<gene>
    <name evidence="2" type="ordered locus">Acid345_1159</name>
</gene>
<dbReference type="STRING" id="204669.Acid345_1159"/>
<dbReference type="KEGG" id="aba:Acid345_1159"/>
<dbReference type="OrthoDB" id="7063709at2"/>